<evidence type="ECO:0000256" key="1">
    <source>
        <dbReference type="SAM" id="Coils"/>
    </source>
</evidence>
<dbReference type="EMBL" id="CAXDID020000495">
    <property type="protein sequence ID" value="CAL6097392.1"/>
    <property type="molecule type" value="Genomic_DNA"/>
</dbReference>
<evidence type="ECO:0000313" key="3">
    <source>
        <dbReference type="EMBL" id="CAL6097392.1"/>
    </source>
</evidence>
<proteinExistence type="predicted"/>
<gene>
    <name evidence="2" type="ORF">HINF_LOCUS59974</name>
    <name evidence="3" type="ORF">HINF_LOCUS68942</name>
</gene>
<protein>
    <submittedName>
        <fullName evidence="2">Carboxypeptidase regulatory-like domain-containing protein</fullName>
    </submittedName>
    <submittedName>
        <fullName evidence="3">Carboxypeptidase_regulatory-like domain-containing protein</fullName>
    </submittedName>
</protein>
<evidence type="ECO:0000313" key="2">
    <source>
        <dbReference type="EMBL" id="CAI9972329.1"/>
    </source>
</evidence>
<keyword evidence="4" id="KW-1185">Reference proteome</keyword>
<comment type="caution">
    <text evidence="2">The sequence shown here is derived from an EMBL/GenBank/DDBJ whole genome shotgun (WGS) entry which is preliminary data.</text>
</comment>
<name>A0AA86R606_9EUKA</name>
<dbReference type="AlphaFoldDB" id="A0AA86R606"/>
<keyword evidence="2" id="KW-0645">Protease</keyword>
<sequence>MSISKIITYQENFQQICSNLLSRPIPIGYCVKEQSLSSRVQTANILHSPEHSIHFSLYTKQVQSLVLNLNYSAQNLPQFALFGLTADILMHNSNISVKVPQLLAQGSLICFICDMNASASDFLFIASGQNVSGSVLTPLTTFIMNKCFLQFRLNGQNVGGLVLNATQIVVSLIECNISSYIDQGSVSGSIIAFVYGSVLLDVDQVLICSNVQKIGNFAQGTISQTGLITSNCMICIEGAYTYGLCQNSLEYGKMENNNQICTNTFTFDGEKCSCKEGEVIYGIACVNILTLIQMSNNQQIEIGSSVKGETYKIIELEQTINNLQQNYTQTKFDVQNLYQLNNQTLNNIIYNYQLQEYNIQDNCTKADINLEIQSQILDNLIYGNISSLNIQFSTLNTDLTSLNQNITKLNETLIDQLTQNHQLSQNISQLGLSLKLSNELIIQQKKQIKTLSILIQCLNIAAPGQCYVIQQENQLSCSSKIYSSSFDIQIVTNKISQDSFSANYVFPTQTIVQNAFIDLQDNIYTTVKPLFQSQSTFINLKIQFGTQIISGGSFILSSTATSIAINQMNIVSKMSKQIALTASQLNIITSTSINAVINNLLVNLSFSPSSGNISLINNIKGVFNISGYQVFGEYSSTLTVTMIGLNINTATVNINQMSFMPSSFNVGNGSSYLFGSSVGTKSTFLINNLALIIGNNSNTQLLASVTANTSSYYYLFGGVIALVSDSSINITNIILDSNQKFSSDYVRNNGFLVGYVQTTTSNITVTNVCLQQNIISTTIQFYYFGLIGKNSGNTYLQNLSVTLSVQGIYFGDFGIVGYQYYDSTYAEIKNLMTSTTLRSENGWIVGLIFGYESANNCSIQNATVVGQNISSGQTSYIGGFIGFQLLNANLTILDSQISEATFSGMDSIGGLIGRSQSSLYLININIKFVHIDGTGQHIGIVIGFSEGTYTFSGSSSTSNYINGVQQKDCAALSNTWSVIGCGE</sequence>
<keyword evidence="1" id="KW-0175">Coiled coil</keyword>
<evidence type="ECO:0000313" key="4">
    <source>
        <dbReference type="Proteomes" id="UP001642409"/>
    </source>
</evidence>
<organism evidence="2">
    <name type="scientific">Hexamita inflata</name>
    <dbReference type="NCBI Taxonomy" id="28002"/>
    <lineage>
        <taxon>Eukaryota</taxon>
        <taxon>Metamonada</taxon>
        <taxon>Diplomonadida</taxon>
        <taxon>Hexamitidae</taxon>
        <taxon>Hexamitinae</taxon>
        <taxon>Hexamita</taxon>
    </lineage>
</organism>
<dbReference type="GO" id="GO:0004180">
    <property type="term" value="F:carboxypeptidase activity"/>
    <property type="evidence" value="ECO:0007669"/>
    <property type="project" value="UniProtKB-KW"/>
</dbReference>
<dbReference type="EMBL" id="CATOUU010001105">
    <property type="protein sequence ID" value="CAI9972329.1"/>
    <property type="molecule type" value="Genomic_DNA"/>
</dbReference>
<keyword evidence="2" id="KW-0121">Carboxypeptidase</keyword>
<dbReference type="Proteomes" id="UP001642409">
    <property type="component" value="Unassembled WGS sequence"/>
</dbReference>
<reference evidence="2" key="1">
    <citation type="submission" date="2023-06" db="EMBL/GenBank/DDBJ databases">
        <authorList>
            <person name="Kurt Z."/>
        </authorList>
    </citation>
    <scope>NUCLEOTIDE SEQUENCE</scope>
</reference>
<dbReference type="Gene3D" id="2.160.20.110">
    <property type="match status" value="1"/>
</dbReference>
<keyword evidence="2" id="KW-0378">Hydrolase</keyword>
<feature type="coiled-coil region" evidence="1">
    <location>
        <begin position="306"/>
        <end position="333"/>
    </location>
</feature>
<reference evidence="3 4" key="2">
    <citation type="submission" date="2024-07" db="EMBL/GenBank/DDBJ databases">
        <authorList>
            <person name="Akdeniz Z."/>
        </authorList>
    </citation>
    <scope>NUCLEOTIDE SEQUENCE [LARGE SCALE GENOMIC DNA]</scope>
</reference>
<accession>A0AA86R606</accession>